<evidence type="ECO:0000259" key="2">
    <source>
        <dbReference type="PROSITE" id="PS51910"/>
    </source>
</evidence>
<dbReference type="InterPro" id="IPR001223">
    <property type="entry name" value="Glyco_hydro18_cat"/>
</dbReference>
<dbReference type="Gene3D" id="3.20.20.80">
    <property type="entry name" value="Glycosidases"/>
    <property type="match status" value="1"/>
</dbReference>
<dbReference type="InterPro" id="IPR029070">
    <property type="entry name" value="Chitinase_insertion_sf"/>
</dbReference>
<organism evidence="3 4">
    <name type="scientific">Juglans regia</name>
    <name type="common">English walnut</name>
    <dbReference type="NCBI Taxonomy" id="51240"/>
    <lineage>
        <taxon>Eukaryota</taxon>
        <taxon>Viridiplantae</taxon>
        <taxon>Streptophyta</taxon>
        <taxon>Embryophyta</taxon>
        <taxon>Tracheophyta</taxon>
        <taxon>Spermatophyta</taxon>
        <taxon>Magnoliopsida</taxon>
        <taxon>eudicotyledons</taxon>
        <taxon>Gunneridae</taxon>
        <taxon>Pentapetalae</taxon>
        <taxon>rosids</taxon>
        <taxon>fabids</taxon>
        <taxon>Fagales</taxon>
        <taxon>Juglandaceae</taxon>
        <taxon>Juglans</taxon>
    </lineage>
</organism>
<gene>
    <name evidence="3" type="ORF">F2P56_013642</name>
</gene>
<dbReference type="PANTHER" id="PTHR11177">
    <property type="entry name" value="CHITINASE"/>
    <property type="match status" value="1"/>
</dbReference>
<dbReference type="GO" id="GO:0005975">
    <property type="term" value="P:carbohydrate metabolic process"/>
    <property type="evidence" value="ECO:0007669"/>
    <property type="project" value="InterPro"/>
</dbReference>
<dbReference type="PROSITE" id="PS51910">
    <property type="entry name" value="GH18_2"/>
    <property type="match status" value="1"/>
</dbReference>
<name>A0A833XQP7_JUGRE</name>
<reference evidence="3" key="2">
    <citation type="submission" date="2020-03" db="EMBL/GenBank/DDBJ databases">
        <title>Walnut 2.0.</title>
        <authorList>
            <person name="Marrano A."/>
            <person name="Britton M."/>
            <person name="Zimin A.V."/>
            <person name="Zaini P.A."/>
            <person name="Workman R."/>
            <person name="Puiu D."/>
            <person name="Bianco L."/>
            <person name="Allen B.J."/>
            <person name="Troggio M."/>
            <person name="Leslie C.A."/>
            <person name="Timp W."/>
            <person name="Dendekar A."/>
            <person name="Salzberg S.L."/>
            <person name="Neale D.B."/>
        </authorList>
    </citation>
    <scope>NUCLEOTIDE SEQUENCE</scope>
    <source>
        <tissue evidence="3">Leaves</tissue>
    </source>
</reference>
<evidence type="ECO:0000256" key="1">
    <source>
        <dbReference type="SAM" id="Phobius"/>
    </source>
</evidence>
<dbReference type="Proteomes" id="UP000619265">
    <property type="component" value="Unassembled WGS sequence"/>
</dbReference>
<dbReference type="PANTHER" id="PTHR11177:SF362">
    <property type="entry name" value="CLASS V CHITINASE-LIKE"/>
    <property type="match status" value="1"/>
</dbReference>
<dbReference type="Gramene" id="Jr06_19780_p2">
    <property type="protein sequence ID" value="cds.Jr06_19780_p2"/>
    <property type="gene ID" value="Jr06_19780"/>
</dbReference>
<reference evidence="3" key="1">
    <citation type="submission" date="2015-10" db="EMBL/GenBank/DDBJ databases">
        <authorList>
            <person name="Martinez-Garcia P.J."/>
            <person name="Crepeau M.W."/>
            <person name="Puiu D."/>
            <person name="Gonzalez-Ibeas D."/>
            <person name="Whalen J."/>
            <person name="Stevens K."/>
            <person name="Paul R."/>
            <person name="Butterfield T."/>
            <person name="Britton M."/>
            <person name="Reagan R."/>
            <person name="Chakraborty S."/>
            <person name="Walawage S.L."/>
            <person name="Vasquez-Gross H.A."/>
            <person name="Cardeno C."/>
            <person name="Famula R."/>
            <person name="Pratt K."/>
            <person name="Kuruganti S."/>
            <person name="Aradhya M.K."/>
            <person name="Leslie C.A."/>
            <person name="Dandekar A.M."/>
            <person name="Salzberg S.L."/>
            <person name="Wegrzyn J.L."/>
            <person name="Langley C.H."/>
            <person name="Neale D.B."/>
        </authorList>
    </citation>
    <scope>NUCLEOTIDE SEQUENCE</scope>
    <source>
        <tissue evidence="3">Leaves</tissue>
    </source>
</reference>
<feature type="transmembrane region" description="Helical" evidence="1">
    <location>
        <begin position="88"/>
        <end position="111"/>
    </location>
</feature>
<dbReference type="EMBL" id="LIHL02000006">
    <property type="protein sequence ID" value="KAF5469579.1"/>
    <property type="molecule type" value="Genomic_DNA"/>
</dbReference>
<evidence type="ECO:0000313" key="3">
    <source>
        <dbReference type="EMBL" id="KAF5469579.1"/>
    </source>
</evidence>
<dbReference type="InterPro" id="IPR050314">
    <property type="entry name" value="Glycosyl_Hydrlase_18"/>
</dbReference>
<keyword evidence="1" id="KW-0472">Membrane</keyword>
<dbReference type="Pfam" id="PF00704">
    <property type="entry name" value="Glyco_hydro_18"/>
    <property type="match status" value="1"/>
</dbReference>
<evidence type="ECO:0000313" key="4">
    <source>
        <dbReference type="Proteomes" id="UP000619265"/>
    </source>
</evidence>
<feature type="domain" description="GH18" evidence="2">
    <location>
        <begin position="1"/>
        <end position="82"/>
    </location>
</feature>
<comment type="caution">
    <text evidence="3">The sequence shown here is derived from an EMBL/GenBank/DDBJ whole genome shotgun (WGS) entry which is preliminary data.</text>
</comment>
<proteinExistence type="predicted"/>
<dbReference type="SUPFAM" id="SSF51445">
    <property type="entry name" value="(Trans)glycosidases"/>
    <property type="match status" value="1"/>
</dbReference>
<dbReference type="Gene3D" id="3.10.50.10">
    <property type="match status" value="1"/>
</dbReference>
<dbReference type="AlphaFoldDB" id="A0A833XQP7"/>
<accession>A0A833XQP7</accession>
<sequence>MNYKDIKGYIQRYGAAVMYNATYVVQYCIVGSTWIGFDDVEVVKIKVSFAKEMKLLGYFVWQVPYDDNWELSRAAQEEENNRPSKRRLLVIILTTTASIVLLGLVVCYLTIRMHRSQGNFSFATCNHHLEV</sequence>
<keyword evidence="1" id="KW-1133">Transmembrane helix</keyword>
<dbReference type="SMR" id="A0A833XQP7"/>
<keyword evidence="1" id="KW-0812">Transmembrane</keyword>
<dbReference type="InterPro" id="IPR017853">
    <property type="entry name" value="GH"/>
</dbReference>
<protein>
    <recommendedName>
        <fullName evidence="2">GH18 domain-containing protein</fullName>
    </recommendedName>
</protein>